<evidence type="ECO:0000256" key="1">
    <source>
        <dbReference type="SAM" id="SignalP"/>
    </source>
</evidence>
<evidence type="ECO:0000313" key="3">
    <source>
        <dbReference type="Proteomes" id="UP001209878"/>
    </source>
</evidence>
<keyword evidence="3" id="KW-1185">Reference proteome</keyword>
<name>A0AAD9UDM3_RIDPI</name>
<evidence type="ECO:0000313" key="2">
    <source>
        <dbReference type="EMBL" id="KAK2185494.1"/>
    </source>
</evidence>
<reference evidence="2" key="1">
    <citation type="journal article" date="2023" name="Mol. Biol. Evol.">
        <title>Third-Generation Sequencing Reveals the Adaptive Role of the Epigenome in Three Deep-Sea Polychaetes.</title>
        <authorList>
            <person name="Perez M."/>
            <person name="Aroh O."/>
            <person name="Sun Y."/>
            <person name="Lan Y."/>
            <person name="Juniper S.K."/>
            <person name="Young C.R."/>
            <person name="Angers B."/>
            <person name="Qian P.Y."/>
        </authorList>
    </citation>
    <scope>NUCLEOTIDE SEQUENCE</scope>
    <source>
        <strain evidence="2">R07B-5</strain>
    </source>
</reference>
<feature type="signal peptide" evidence="1">
    <location>
        <begin position="1"/>
        <end position="20"/>
    </location>
</feature>
<dbReference type="Proteomes" id="UP001209878">
    <property type="component" value="Unassembled WGS sequence"/>
</dbReference>
<comment type="caution">
    <text evidence="2">The sequence shown here is derived from an EMBL/GenBank/DDBJ whole genome shotgun (WGS) entry which is preliminary data.</text>
</comment>
<feature type="chain" id="PRO_5041966635" evidence="1">
    <location>
        <begin position="21"/>
        <end position="77"/>
    </location>
</feature>
<gene>
    <name evidence="2" type="ORF">NP493_234g02050</name>
</gene>
<keyword evidence="1" id="KW-0732">Signal</keyword>
<sequence length="77" mass="8159">MGLHIAVWLLSASLVSSSCGQTVLLRGCVDVCCILKNECIRTRGCGRQHGQHAPALCLDNYDLCGAACEEAFGTGYV</sequence>
<dbReference type="EMBL" id="JAODUO010000233">
    <property type="protein sequence ID" value="KAK2185494.1"/>
    <property type="molecule type" value="Genomic_DNA"/>
</dbReference>
<proteinExistence type="predicted"/>
<dbReference type="AlphaFoldDB" id="A0AAD9UDM3"/>
<protein>
    <submittedName>
        <fullName evidence="2">Uncharacterized protein</fullName>
    </submittedName>
</protein>
<accession>A0AAD9UDM3</accession>
<organism evidence="2 3">
    <name type="scientific">Ridgeia piscesae</name>
    <name type="common">Tubeworm</name>
    <dbReference type="NCBI Taxonomy" id="27915"/>
    <lineage>
        <taxon>Eukaryota</taxon>
        <taxon>Metazoa</taxon>
        <taxon>Spiralia</taxon>
        <taxon>Lophotrochozoa</taxon>
        <taxon>Annelida</taxon>
        <taxon>Polychaeta</taxon>
        <taxon>Sedentaria</taxon>
        <taxon>Canalipalpata</taxon>
        <taxon>Sabellida</taxon>
        <taxon>Siboglinidae</taxon>
        <taxon>Ridgeia</taxon>
    </lineage>
</organism>